<evidence type="ECO:0000256" key="7">
    <source>
        <dbReference type="SAM" id="SignalP"/>
    </source>
</evidence>
<proteinExistence type="predicted"/>
<sequence>MLVQSVLSLLPLLALVSAASIKGNIAFNDVLPVESLPIRSSVSLDHGLDRVLVKQDGSFEIFDVPEGIHHVETLIPGYVVQPLWVTISPPIPPIAEDGPPSLHIQSANPARQPLPPSSPSLTYPIVLEALGKESYFVPKGGMNILGMLKNPMVLMMLFSGVMMYGMPKLVASMESSDPDLSKEMAETRKKMAGFQNGDWAGAISSLLAGPEEEKPAKAVKPAAAPQSPQPSAPAAKSGGGKKRRK</sequence>
<organism evidence="9 10">
    <name type="scientific">Cryptococcus wingfieldii CBS 7118</name>
    <dbReference type="NCBI Taxonomy" id="1295528"/>
    <lineage>
        <taxon>Eukaryota</taxon>
        <taxon>Fungi</taxon>
        <taxon>Dikarya</taxon>
        <taxon>Basidiomycota</taxon>
        <taxon>Agaricomycotina</taxon>
        <taxon>Tremellomycetes</taxon>
        <taxon>Tremellales</taxon>
        <taxon>Cryptococcaceae</taxon>
        <taxon>Cryptococcus</taxon>
    </lineage>
</organism>
<accession>A0A1E3K1I5</accession>
<dbReference type="RefSeq" id="XP_019034407.1">
    <property type="nucleotide sequence ID" value="XM_019173702.1"/>
</dbReference>
<keyword evidence="4" id="KW-1133">Transmembrane helix</keyword>
<dbReference type="InterPro" id="IPR019008">
    <property type="entry name" value="Beta_sandwich_EMC7"/>
</dbReference>
<name>A0A1E3K1I5_9TREE</name>
<reference evidence="9 10" key="1">
    <citation type="submission" date="2016-06" db="EMBL/GenBank/DDBJ databases">
        <title>Evolution of pathogenesis and genome organization in the Tremellales.</title>
        <authorList>
            <person name="Cuomo C."/>
            <person name="Litvintseva A."/>
            <person name="Heitman J."/>
            <person name="Chen Y."/>
            <person name="Sun S."/>
            <person name="Springer D."/>
            <person name="Dromer F."/>
            <person name="Young S."/>
            <person name="Zeng Q."/>
            <person name="Chapman S."/>
            <person name="Gujja S."/>
            <person name="Saif S."/>
            <person name="Birren B."/>
        </authorList>
    </citation>
    <scope>NUCLEOTIDE SEQUENCE [LARGE SCALE GENOMIC DNA]</scope>
    <source>
        <strain evidence="9 10">CBS 7118</strain>
    </source>
</reference>
<dbReference type="PANTHER" id="PTHR13605">
    <property type="entry name" value="ER MEMBRANE PROTEIN COMPLEX SUBUNIT 7"/>
    <property type="match status" value="1"/>
</dbReference>
<feature type="signal peptide" evidence="7">
    <location>
        <begin position="1"/>
        <end position="18"/>
    </location>
</feature>
<feature type="chain" id="PRO_5009130705" description="ER membrane protein complex subunit 7 beta-sandwich domain-containing protein" evidence="7">
    <location>
        <begin position="19"/>
        <end position="245"/>
    </location>
</feature>
<evidence type="ECO:0000256" key="3">
    <source>
        <dbReference type="ARBA" id="ARBA00022729"/>
    </source>
</evidence>
<dbReference type="GeneID" id="30190752"/>
<dbReference type="OrthoDB" id="27095at2759"/>
<dbReference type="PANTHER" id="PTHR13605:SF4">
    <property type="entry name" value="ER MEMBRANE PROTEIN COMPLEX SUBUNIT 7"/>
    <property type="match status" value="1"/>
</dbReference>
<comment type="caution">
    <text evidence="9">The sequence shown here is derived from an EMBL/GenBank/DDBJ whole genome shotgun (WGS) entry which is preliminary data.</text>
</comment>
<dbReference type="EMBL" id="AWGH01000003">
    <property type="protein sequence ID" value="ODO06307.1"/>
    <property type="molecule type" value="Genomic_DNA"/>
</dbReference>
<evidence type="ECO:0000313" key="9">
    <source>
        <dbReference type="EMBL" id="ODO06307.1"/>
    </source>
</evidence>
<evidence type="ECO:0000256" key="4">
    <source>
        <dbReference type="ARBA" id="ARBA00022989"/>
    </source>
</evidence>
<evidence type="ECO:0000256" key="1">
    <source>
        <dbReference type="ARBA" id="ARBA00004167"/>
    </source>
</evidence>
<evidence type="ECO:0000259" key="8">
    <source>
        <dbReference type="Pfam" id="PF09430"/>
    </source>
</evidence>
<dbReference type="AlphaFoldDB" id="A0A1E3K1I5"/>
<dbReference type="Pfam" id="PF09430">
    <property type="entry name" value="EMC7_beta-sandw"/>
    <property type="match status" value="1"/>
</dbReference>
<evidence type="ECO:0000256" key="5">
    <source>
        <dbReference type="ARBA" id="ARBA00023136"/>
    </source>
</evidence>
<dbReference type="GO" id="GO:0072546">
    <property type="term" value="C:EMC complex"/>
    <property type="evidence" value="ECO:0007669"/>
    <property type="project" value="TreeGrafter"/>
</dbReference>
<keyword evidence="2" id="KW-0812">Transmembrane</keyword>
<keyword evidence="5" id="KW-0472">Membrane</keyword>
<evidence type="ECO:0000256" key="6">
    <source>
        <dbReference type="SAM" id="MobiDB-lite"/>
    </source>
</evidence>
<evidence type="ECO:0000256" key="2">
    <source>
        <dbReference type="ARBA" id="ARBA00022692"/>
    </source>
</evidence>
<protein>
    <recommendedName>
        <fullName evidence="8">ER membrane protein complex subunit 7 beta-sandwich domain-containing protein</fullName>
    </recommendedName>
</protein>
<keyword evidence="10" id="KW-1185">Reference proteome</keyword>
<comment type="subcellular location">
    <subcellularLocation>
        <location evidence="1">Membrane</location>
        <topology evidence="1">Single-pass membrane protein</topology>
    </subcellularLocation>
</comment>
<feature type="region of interest" description="Disordered" evidence="6">
    <location>
        <begin position="204"/>
        <end position="245"/>
    </location>
</feature>
<gene>
    <name evidence="9" type="ORF">L198_01539</name>
</gene>
<keyword evidence="3 7" id="KW-0732">Signal</keyword>
<dbReference type="Proteomes" id="UP000094819">
    <property type="component" value="Unassembled WGS sequence"/>
</dbReference>
<feature type="domain" description="ER membrane protein complex subunit 7 beta-sandwich" evidence="8">
    <location>
        <begin position="37"/>
        <end position="155"/>
    </location>
</feature>
<evidence type="ECO:0000313" key="10">
    <source>
        <dbReference type="Proteomes" id="UP000094819"/>
    </source>
</evidence>
<dbReference type="InterPro" id="IPR039163">
    <property type="entry name" value="EMC7"/>
</dbReference>